<keyword evidence="2 5" id="KW-0812">Transmembrane</keyword>
<protein>
    <submittedName>
        <fullName evidence="6">Peptide-binding protein</fullName>
    </submittedName>
</protein>
<evidence type="ECO:0000256" key="4">
    <source>
        <dbReference type="ARBA" id="ARBA00023136"/>
    </source>
</evidence>
<dbReference type="PANTHER" id="PTHR43424:SF1">
    <property type="entry name" value="LOCUS PUTATIVE PROTEIN 1-RELATED"/>
    <property type="match status" value="1"/>
</dbReference>
<dbReference type="STRING" id="523849.OCC_01459"/>
<feature type="transmembrane region" description="Helical" evidence="5">
    <location>
        <begin position="89"/>
        <end position="109"/>
    </location>
</feature>
<feature type="transmembrane region" description="Helical" evidence="5">
    <location>
        <begin position="12"/>
        <end position="34"/>
    </location>
</feature>
<dbReference type="KEGG" id="tlt:OCC_01459"/>
<keyword evidence="7" id="KW-1185">Reference proteome</keyword>
<dbReference type="Pfam" id="PF01943">
    <property type="entry name" value="Polysacc_synt"/>
    <property type="match status" value="1"/>
</dbReference>
<dbReference type="Proteomes" id="UP000015502">
    <property type="component" value="Chromosome"/>
</dbReference>
<dbReference type="HOGENOM" id="CLU_022017_6_5_2"/>
<evidence type="ECO:0000313" key="6">
    <source>
        <dbReference type="EMBL" id="EHR79155.1"/>
    </source>
</evidence>
<gene>
    <name evidence="6" type="ORF">OCC_01459</name>
</gene>
<feature type="transmembrane region" description="Helical" evidence="5">
    <location>
        <begin position="326"/>
        <end position="347"/>
    </location>
</feature>
<feature type="transmembrane region" description="Helical" evidence="5">
    <location>
        <begin position="359"/>
        <end position="380"/>
    </location>
</feature>
<keyword evidence="3 5" id="KW-1133">Transmembrane helix</keyword>
<feature type="transmembrane region" description="Helical" evidence="5">
    <location>
        <begin position="217"/>
        <end position="233"/>
    </location>
</feature>
<dbReference type="InterPro" id="IPR052556">
    <property type="entry name" value="PolySynth_Transporter"/>
</dbReference>
<reference evidence="6 7" key="1">
    <citation type="journal article" date="2012" name="J. Bacteriol.">
        <title>Genome sequence of the model hyperthermophilic archaeon Thermococcus litoralis NS-C.</title>
        <authorList>
            <person name="Gardner A.F."/>
            <person name="Kumar S."/>
            <person name="Perler F.B."/>
        </authorList>
    </citation>
    <scope>NUCLEOTIDE SEQUENCE [LARGE SCALE GENOMIC DNA]</scope>
    <source>
        <strain evidence="7">ATCC 51850 / DSM 5473 / JCM 8560 / NS-C</strain>
    </source>
</reference>
<evidence type="ECO:0000256" key="3">
    <source>
        <dbReference type="ARBA" id="ARBA00022989"/>
    </source>
</evidence>
<feature type="transmembrane region" description="Helical" evidence="5">
    <location>
        <begin position="159"/>
        <end position="185"/>
    </location>
</feature>
<feature type="transmembrane region" description="Helical" evidence="5">
    <location>
        <begin position="116"/>
        <end position="139"/>
    </location>
</feature>
<dbReference type="PANTHER" id="PTHR43424">
    <property type="entry name" value="LOCUS PUTATIVE PROTEIN 1-RELATED"/>
    <property type="match status" value="1"/>
</dbReference>
<dbReference type="GO" id="GO:0016020">
    <property type="term" value="C:membrane"/>
    <property type="evidence" value="ECO:0007669"/>
    <property type="project" value="UniProtKB-SubCell"/>
</dbReference>
<feature type="transmembrane region" description="Helical" evidence="5">
    <location>
        <begin position="297"/>
        <end position="320"/>
    </location>
</feature>
<dbReference type="InterPro" id="IPR002797">
    <property type="entry name" value="Polysacc_synth"/>
</dbReference>
<dbReference type="PaxDb" id="523849-OCC_01459"/>
<sequence>MTESLKLKLLKNAGWLFSAEVISKLLAYGVIVILSRTLGPEGLGQYSFIFYYVGLLGIFSDLGVSYYLMREVARDRSKADKLLPDVLGLKIVLALVNFVVIVVLTLFLPKPRWIKALILLVGAEAVLTWVSYVFVNLMYAHEVTKYEAIARTVERLWAFFVGGAVLYLYRSLSPFILALLIGYIIRELLRMKWGVRYVKNINIWFNPQIWLSILKKSYPFWLIGLFTLIYYRTDMVMLSLMRGDYETGIYRAAYTLIEVSLFVPSIVVSTTMPSIARLWEQDMKTLSALFKRSLQMLTVVGVFGLSGYFVFARLGIIIVFGEDFLASVPVLRILSFAIPFMFLNSLFGSFLNATGKELIFTKITGVTALLNVLLNYILILNYGAEGAAIATLCTQGLALILSALSVKNTFKQTTFK</sequence>
<feature type="transmembrane region" description="Helical" evidence="5">
    <location>
        <begin position="46"/>
        <end position="69"/>
    </location>
</feature>
<name>H3ZLL7_THELN</name>
<dbReference type="RefSeq" id="WP_004067332.1">
    <property type="nucleotide sequence ID" value="NC_022084.1"/>
</dbReference>
<keyword evidence="4 5" id="KW-0472">Membrane</keyword>
<comment type="subcellular location">
    <subcellularLocation>
        <location evidence="1">Membrane</location>
        <topology evidence="1">Multi-pass membrane protein</topology>
    </subcellularLocation>
</comment>
<evidence type="ECO:0000256" key="2">
    <source>
        <dbReference type="ARBA" id="ARBA00022692"/>
    </source>
</evidence>
<evidence type="ECO:0000256" key="5">
    <source>
        <dbReference type="SAM" id="Phobius"/>
    </source>
</evidence>
<evidence type="ECO:0000313" key="7">
    <source>
        <dbReference type="Proteomes" id="UP000015502"/>
    </source>
</evidence>
<organism evidence="6 7">
    <name type="scientific">Thermococcus litoralis (strain ATCC 51850 / DSM 5473 / JCM 8560 / NS-C)</name>
    <dbReference type="NCBI Taxonomy" id="523849"/>
    <lineage>
        <taxon>Archaea</taxon>
        <taxon>Methanobacteriati</taxon>
        <taxon>Methanobacteriota</taxon>
        <taxon>Thermococci</taxon>
        <taxon>Thermococcales</taxon>
        <taxon>Thermococcaceae</taxon>
        <taxon>Thermococcus</taxon>
    </lineage>
</organism>
<dbReference type="EMBL" id="CP006670">
    <property type="protein sequence ID" value="EHR79155.1"/>
    <property type="molecule type" value="Genomic_DNA"/>
</dbReference>
<feature type="transmembrane region" description="Helical" evidence="5">
    <location>
        <begin position="386"/>
        <end position="406"/>
    </location>
</feature>
<dbReference type="OrthoDB" id="19148at2157"/>
<dbReference type="AlphaFoldDB" id="H3ZLL7"/>
<accession>H3ZLL7</accession>
<dbReference type="CDD" id="cd13128">
    <property type="entry name" value="MATE_Wzx_like"/>
    <property type="match status" value="1"/>
</dbReference>
<proteinExistence type="predicted"/>
<dbReference type="GeneID" id="16549347"/>
<evidence type="ECO:0000256" key="1">
    <source>
        <dbReference type="ARBA" id="ARBA00004141"/>
    </source>
</evidence>